<evidence type="ECO:0000256" key="1">
    <source>
        <dbReference type="ARBA" id="ARBA00022737"/>
    </source>
</evidence>
<feature type="domain" description="RRM" evidence="5">
    <location>
        <begin position="156"/>
        <end position="234"/>
    </location>
</feature>
<dbReference type="GeneID" id="62194840"/>
<dbReference type="SMART" id="SM00360">
    <property type="entry name" value="RRM"/>
    <property type="match status" value="4"/>
</dbReference>
<feature type="domain" description="RRM" evidence="5">
    <location>
        <begin position="244"/>
        <end position="309"/>
    </location>
</feature>
<dbReference type="Pfam" id="PF00076">
    <property type="entry name" value="RRM_1"/>
    <property type="match status" value="3"/>
</dbReference>
<dbReference type="Gene3D" id="3.30.70.330">
    <property type="match status" value="3"/>
</dbReference>
<accession>A0A875RU23</accession>
<organism evidence="6 7">
    <name type="scientific">Eeniella nana</name>
    <name type="common">Yeast</name>
    <name type="synonym">Brettanomyces nanus</name>
    <dbReference type="NCBI Taxonomy" id="13502"/>
    <lineage>
        <taxon>Eukaryota</taxon>
        <taxon>Fungi</taxon>
        <taxon>Dikarya</taxon>
        <taxon>Ascomycota</taxon>
        <taxon>Saccharomycotina</taxon>
        <taxon>Pichiomycetes</taxon>
        <taxon>Pichiales</taxon>
        <taxon>Pichiaceae</taxon>
        <taxon>Brettanomyces</taxon>
    </lineage>
</organism>
<dbReference type="AlphaFoldDB" id="A0A875RU23"/>
<dbReference type="KEGG" id="bnn:FOA43_001439"/>
<dbReference type="RefSeq" id="XP_038777682.1">
    <property type="nucleotide sequence ID" value="XM_038921754.1"/>
</dbReference>
<name>A0A875RU23_EENNA</name>
<dbReference type="PANTHER" id="PTHR24012">
    <property type="entry name" value="RNA BINDING PROTEIN"/>
    <property type="match status" value="1"/>
</dbReference>
<evidence type="ECO:0000256" key="3">
    <source>
        <dbReference type="PROSITE-ProRule" id="PRU00176"/>
    </source>
</evidence>
<dbReference type="EMBL" id="CP064812">
    <property type="protein sequence ID" value="QPG74117.1"/>
    <property type="molecule type" value="Genomic_DNA"/>
</dbReference>
<gene>
    <name evidence="6" type="ORF">FOA43_001439</name>
</gene>
<dbReference type="PROSITE" id="PS50102">
    <property type="entry name" value="RRM"/>
    <property type="match status" value="3"/>
</dbReference>
<proteinExistence type="predicted"/>
<keyword evidence="7" id="KW-1185">Reference proteome</keyword>
<feature type="compositionally biased region" description="Basic and acidic residues" evidence="4">
    <location>
        <begin position="28"/>
        <end position="42"/>
    </location>
</feature>
<feature type="region of interest" description="Disordered" evidence="4">
    <location>
        <begin position="24"/>
        <end position="46"/>
    </location>
</feature>
<dbReference type="CDD" id="cd00590">
    <property type="entry name" value="RRM_SF"/>
    <property type="match status" value="2"/>
</dbReference>
<dbReference type="InterPro" id="IPR035979">
    <property type="entry name" value="RBD_domain_sf"/>
</dbReference>
<evidence type="ECO:0000256" key="4">
    <source>
        <dbReference type="SAM" id="MobiDB-lite"/>
    </source>
</evidence>
<feature type="domain" description="RRM" evidence="5">
    <location>
        <begin position="373"/>
        <end position="449"/>
    </location>
</feature>
<keyword evidence="2 3" id="KW-0694">RNA-binding</keyword>
<reference evidence="6" key="1">
    <citation type="submission" date="2020-10" db="EMBL/GenBank/DDBJ databases">
        <authorList>
            <person name="Roach M.J.R."/>
        </authorList>
    </citation>
    <scope>NUCLEOTIDE SEQUENCE</scope>
    <source>
        <strain evidence="6">CBS 1945</strain>
    </source>
</reference>
<dbReference type="OrthoDB" id="1749473at2759"/>
<dbReference type="InterPro" id="IPR012677">
    <property type="entry name" value="Nucleotide-bd_a/b_plait_sf"/>
</dbReference>
<evidence type="ECO:0000313" key="6">
    <source>
        <dbReference type="EMBL" id="QPG74117.1"/>
    </source>
</evidence>
<protein>
    <recommendedName>
        <fullName evidence="5">RRM domain-containing protein</fullName>
    </recommendedName>
</protein>
<keyword evidence="1" id="KW-0677">Repeat</keyword>
<evidence type="ECO:0000259" key="5">
    <source>
        <dbReference type="PROSITE" id="PS50102"/>
    </source>
</evidence>
<evidence type="ECO:0000313" key="7">
    <source>
        <dbReference type="Proteomes" id="UP000662931"/>
    </source>
</evidence>
<sequence length="736" mass="83361">MTNSVNQENSSGLALSLRFLKQKWSGSNKHEAKSEANPEIRSKTSKTKTFKSKMVAISPSNKENTNPVVITRSVSNEKTVQEKGIEQEPNRPRIKQKRSFFSLRSVGKPEYKEAAELAKFVAKTEQIDDEQKTEITESSTSAASETKVVSPIRRMISWFVGDLHKAVTEAMLRDYFIRYPGLLSVKIPKDIATGDSLGYGYVNYDTQEHADDAREALNYSDFFGSEIRIIPSLRDKTNRERIGANVFLSNLPSNGLTTRILYDKFKQYGNILSCKYIPQKNQCFIHFENKQDAQYMIERMSHTEIGESRVYAGLHILKKDRVEGKQRTPIPTALTATTEGVTTTTLKQISSVEDVKSSIISASASTPPPSTEYSIFIKNLPLTVEDNVIRSLMEPYGQVMSVLSRKVPNRGGTWALVTLPDLESVNRAIAGLNSFEIEGRKLFVTRAIPREQKDYAKKEERYPKKKLKILVTGLNIAANKAQFNILCRSFTSIKSVELYGTKAPASDGERSGSSRFSDYGYVEMVNETEADQFIEKLRLSGCECYKVCIEVSNRESNYETPHYRYLLPSASTNTESSSGISADIRSPVSVSYLDPTKLYRLAEFNKAVESDRHMLNRRRNFTDIRRKTDEIIWELAVRMFSEPLAGKNGSKSGGRRNKIAEGNGSIAKSELTEVKVHSLTEHMIKFFWVNRFDEFWRFLEMNQLDGRGRLLLPPHPLLRYQLIQSAAYLGIISNRI</sequence>
<dbReference type="Proteomes" id="UP000662931">
    <property type="component" value="Chromosome 1"/>
</dbReference>
<dbReference type="GO" id="GO:0003723">
    <property type="term" value="F:RNA binding"/>
    <property type="evidence" value="ECO:0007669"/>
    <property type="project" value="UniProtKB-UniRule"/>
</dbReference>
<dbReference type="SUPFAM" id="SSF54928">
    <property type="entry name" value="RNA-binding domain, RBD"/>
    <property type="match status" value="2"/>
</dbReference>
<dbReference type="InterPro" id="IPR000504">
    <property type="entry name" value="RRM_dom"/>
</dbReference>
<evidence type="ECO:0000256" key="2">
    <source>
        <dbReference type="ARBA" id="ARBA00022884"/>
    </source>
</evidence>